<feature type="domain" description="SCD" evidence="4">
    <location>
        <begin position="268"/>
        <end position="353"/>
    </location>
</feature>
<organism evidence="5 6">
    <name type="scientific">Diaphorina citri</name>
    <name type="common">Asian citrus psyllid</name>
    <dbReference type="NCBI Taxonomy" id="121845"/>
    <lineage>
        <taxon>Eukaryota</taxon>
        <taxon>Metazoa</taxon>
        <taxon>Ecdysozoa</taxon>
        <taxon>Arthropoda</taxon>
        <taxon>Hexapoda</taxon>
        <taxon>Insecta</taxon>
        <taxon>Pterygota</taxon>
        <taxon>Neoptera</taxon>
        <taxon>Paraneoptera</taxon>
        <taxon>Hemiptera</taxon>
        <taxon>Sternorrhyncha</taxon>
        <taxon>Psylloidea</taxon>
        <taxon>Psyllidae</taxon>
        <taxon>Diaphorininae</taxon>
        <taxon>Diaphorina</taxon>
    </lineage>
</organism>
<dbReference type="Pfam" id="PF24571">
    <property type="entry name" value="HEAT_SCC3-SA"/>
    <property type="match status" value="1"/>
</dbReference>
<dbReference type="Pfam" id="PF21581">
    <property type="entry name" value="SCD"/>
    <property type="match status" value="1"/>
</dbReference>
<feature type="region of interest" description="Disordered" evidence="3">
    <location>
        <begin position="867"/>
        <end position="912"/>
    </location>
</feature>
<dbReference type="GO" id="GO:0000785">
    <property type="term" value="C:chromatin"/>
    <property type="evidence" value="ECO:0007669"/>
    <property type="project" value="TreeGrafter"/>
</dbReference>
<dbReference type="STRING" id="121845.A0A1S3DE77"/>
<evidence type="ECO:0000256" key="1">
    <source>
        <dbReference type="ARBA" id="ARBA00005486"/>
    </source>
</evidence>
<feature type="region of interest" description="Disordered" evidence="3">
    <location>
        <begin position="1"/>
        <end position="35"/>
    </location>
</feature>
<dbReference type="PANTHER" id="PTHR11199:SF0">
    <property type="entry name" value="LD34181P-RELATED"/>
    <property type="match status" value="1"/>
</dbReference>
<protein>
    <submittedName>
        <fullName evidence="6">Cohesin subunit SA-1</fullName>
    </submittedName>
</protein>
<dbReference type="GO" id="GO:0005634">
    <property type="term" value="C:nucleus"/>
    <property type="evidence" value="ECO:0007669"/>
    <property type="project" value="TreeGrafter"/>
</dbReference>
<keyword evidence="2" id="KW-0175">Coiled coil</keyword>
<reference evidence="6" key="1">
    <citation type="submission" date="2025-08" db="UniProtKB">
        <authorList>
            <consortium name="RefSeq"/>
        </authorList>
    </citation>
    <scope>IDENTIFICATION</scope>
</reference>
<dbReference type="PROSITE" id="PS51425">
    <property type="entry name" value="SCD"/>
    <property type="match status" value="1"/>
</dbReference>
<evidence type="ECO:0000313" key="6">
    <source>
        <dbReference type="RefSeq" id="XP_008479238.1"/>
    </source>
</evidence>
<dbReference type="GO" id="GO:0008278">
    <property type="term" value="C:cohesin complex"/>
    <property type="evidence" value="ECO:0007669"/>
    <property type="project" value="TreeGrafter"/>
</dbReference>
<keyword evidence="5" id="KW-1185">Reference proteome</keyword>
<dbReference type="PANTHER" id="PTHR11199">
    <property type="entry name" value="STROMAL ANTIGEN"/>
    <property type="match status" value="1"/>
</dbReference>
<gene>
    <name evidence="6" type="primary">LOC103516065</name>
</gene>
<dbReference type="GO" id="GO:0003682">
    <property type="term" value="F:chromatin binding"/>
    <property type="evidence" value="ECO:0007669"/>
    <property type="project" value="TreeGrafter"/>
</dbReference>
<evidence type="ECO:0000256" key="2">
    <source>
        <dbReference type="SAM" id="Coils"/>
    </source>
</evidence>
<dbReference type="KEGG" id="dci:103516065"/>
<accession>A0A1S3DE77</accession>
<dbReference type="OMA" id="TMRPIRH"/>
<dbReference type="AlphaFoldDB" id="A0A1S3DE77"/>
<dbReference type="RefSeq" id="XP_008479238.1">
    <property type="nucleotide sequence ID" value="XM_008481016.3"/>
</dbReference>
<dbReference type="GeneID" id="103516065"/>
<evidence type="ECO:0000313" key="5">
    <source>
        <dbReference type="Proteomes" id="UP000079169"/>
    </source>
</evidence>
<dbReference type="Pfam" id="PF08514">
    <property type="entry name" value="STAG"/>
    <property type="match status" value="1"/>
</dbReference>
<comment type="similarity">
    <text evidence="1">Belongs to the SCC3 family.</text>
</comment>
<dbReference type="PaxDb" id="121845-A0A1S3DE77"/>
<dbReference type="SUPFAM" id="SSF48371">
    <property type="entry name" value="ARM repeat"/>
    <property type="match status" value="1"/>
</dbReference>
<dbReference type="InterPro" id="IPR016024">
    <property type="entry name" value="ARM-type_fold"/>
</dbReference>
<dbReference type="InterPro" id="IPR013721">
    <property type="entry name" value="STAG"/>
</dbReference>
<evidence type="ECO:0000259" key="4">
    <source>
        <dbReference type="PROSITE" id="PS51425"/>
    </source>
</evidence>
<evidence type="ECO:0000256" key="3">
    <source>
        <dbReference type="SAM" id="MobiDB-lite"/>
    </source>
</evidence>
<sequence length="938" mass="108579">MHRSIGKRIRMDDPIPPEYDTNPMTPMTEGGDIQEPFTPYTPYSNHAQTPLHNPISSNASRHLDVAVSNFKMLVDEWIEQYKSHKESALLSLMQFFINGSGCRGKITSNMANNMEHAAIIRKMTEEFDEESGEYPLIMAGQQWKKFRSNFCDFVAHLVKQCQYSIIYDQYLMDNVISLLTGLSDSQVRAFRHTATLAAMKLMTALVDVALVVSVNLDNTQRQYESERQKTRDKRASDRLESLMTKRQELEENMDEIKNMLTYMFKSVFVHRYRDTLPEIRAICMAEIGVWMKKFHTNFLDDSYLKYIGWTLHDKVGEVRLKCLQALQPLYASEDLKGKLELFTSKFKDRIVAMTLDKEYDVAVHAVRLVISILKHHRDILTDKDCEHVYELVYSSHRAVAQAAGEFLNERLFVPDDEFANVHTKGGKRRLKNTPLIRDLVQFFIESELHEHGAYLVDSLIESNEMMKDWECMTDLLLEEPNPKYNEEPLDDRQETSLIELMVCCVRQAATGDAPVGRGPNRRIASMKEMKQVQDDKQRLTEHFIKVLPQLLDKYVADHDKLTNLLSLPQYFDLNIYTTSRREKDLDELLKKLQKIVDKHNDTEVLETCAKTLETLCCEENASIFTRCDVQRRTLIEKTIVDKYTESLDDWNNSLEAGVKPDDDETFNLVSSLKKIATFYSCHNMGQWNVWDTAYKTILEAQSNSPKAPPQEAVQYCMRACYFSLLWDLHHCEELAQSGAGTAVEDAVAETKGRLLRFMDSMEEMLKLEHCEEYKEEVCKRNCIMFILNFLNRKLTAPLPSSRQKNEDWQPLELYKTSLLHGESDSVSAATKKNYSRKNKKDMEEEHEELDIDNLSLDDNDFAAQHHFEENVPQRAAPTRKPKAKRPRTDAGPTTMINAGYEEQGQPLVQRPARQCTTRSLAYKYMDRYSDDDDSQSLM</sequence>
<dbReference type="GO" id="GO:0007062">
    <property type="term" value="P:sister chromatid cohesion"/>
    <property type="evidence" value="ECO:0007669"/>
    <property type="project" value="UniProtKB-ARBA"/>
</dbReference>
<dbReference type="InterPro" id="IPR039662">
    <property type="entry name" value="Cohesin_Scc3/SA"/>
</dbReference>
<feature type="coiled-coil region" evidence="2">
    <location>
        <begin position="232"/>
        <end position="259"/>
    </location>
</feature>
<feature type="region of interest" description="Disordered" evidence="3">
    <location>
        <begin position="824"/>
        <end position="849"/>
    </location>
</feature>
<proteinExistence type="inferred from homology"/>
<dbReference type="Proteomes" id="UP000079169">
    <property type="component" value="Unplaced"/>
</dbReference>
<dbReference type="InterPro" id="IPR056396">
    <property type="entry name" value="HEAT_SCC3-SA"/>
</dbReference>
<name>A0A1S3DE77_DIACI</name>
<dbReference type="InterPro" id="IPR020839">
    <property type="entry name" value="SCD"/>
</dbReference>